<reference evidence="3" key="1">
    <citation type="submission" date="2019-08" db="EMBL/GenBank/DDBJ databases">
        <title>Complete Genome Sequence of the Polysaccharide-Degrading Rumen Bacterium Pseudobutyrivibrio xylanivorans MA3014.</title>
        <authorList>
            <person name="Palevich N."/>
            <person name="Maclean P.H."/>
            <person name="Kelly W.J."/>
            <person name="Leahy S.C."/>
            <person name="Rakonjac J."/>
            <person name="Attwood G.T."/>
        </authorList>
    </citation>
    <scope>NUCLEOTIDE SEQUENCE [LARGE SCALE GENOMIC DNA]</scope>
    <source>
        <strain evidence="3">MA3014</strain>
    </source>
</reference>
<dbReference type="OrthoDB" id="9825084at2"/>
<evidence type="ECO:0000313" key="2">
    <source>
        <dbReference type="EMBL" id="QFJ54302.1"/>
    </source>
</evidence>
<dbReference type="KEGG" id="pxv:FXF36_05220"/>
<evidence type="ECO:0000256" key="1">
    <source>
        <dbReference type="SAM" id="MobiDB-lite"/>
    </source>
</evidence>
<gene>
    <name evidence="2" type="ORF">FXF36_05220</name>
</gene>
<dbReference type="AlphaFoldDB" id="A0A5P6VPH1"/>
<feature type="compositionally biased region" description="Basic and acidic residues" evidence="1">
    <location>
        <begin position="59"/>
        <end position="78"/>
    </location>
</feature>
<protein>
    <submittedName>
        <fullName evidence="2">Uncharacterized protein</fullName>
    </submittedName>
</protein>
<feature type="region of interest" description="Disordered" evidence="1">
    <location>
        <begin position="51"/>
        <end position="80"/>
    </location>
</feature>
<accession>A0A5P6VPH1</accession>
<dbReference type="Proteomes" id="UP000327030">
    <property type="component" value="Chromosome 1"/>
</dbReference>
<proteinExistence type="predicted"/>
<dbReference type="RefSeq" id="WP_151622795.1">
    <property type="nucleotide sequence ID" value="NZ_CP043028.1"/>
</dbReference>
<dbReference type="EMBL" id="CP043028">
    <property type="protein sequence ID" value="QFJ54302.1"/>
    <property type="molecule type" value="Genomic_DNA"/>
</dbReference>
<evidence type="ECO:0000313" key="3">
    <source>
        <dbReference type="Proteomes" id="UP000327030"/>
    </source>
</evidence>
<feature type="region of interest" description="Disordered" evidence="1">
    <location>
        <begin position="1"/>
        <end position="27"/>
    </location>
</feature>
<sequence>MAIAKQGNGYSINSGALPFTAPKKTNTKRIDAFNKATKKEEPKIATVEEIQKEPAPVEVTKEEKNELVQESTSDKEATIEEPVLETVVEPVEEPIVPSKPVEKKRNYKNASKNLADYTGARKNTTFAFCDSNDISYIKIKANRLGLTYQDYLAEILLENIETIKADNFDYTEETYQNTKTGLKNPVNDRFALKEDFLIDVKQAAANVGMKRSAFVAMCVHKSRKADPNPAWD</sequence>
<organism evidence="2 3">
    <name type="scientific">Pseudobutyrivibrio xylanivorans</name>
    <dbReference type="NCBI Taxonomy" id="185007"/>
    <lineage>
        <taxon>Bacteria</taxon>
        <taxon>Bacillati</taxon>
        <taxon>Bacillota</taxon>
        <taxon>Clostridia</taxon>
        <taxon>Lachnospirales</taxon>
        <taxon>Lachnospiraceae</taxon>
        <taxon>Pseudobutyrivibrio</taxon>
    </lineage>
</organism>
<name>A0A5P6VPH1_PSEXY</name>